<name>A0AAE0MZT1_9PEZI</name>
<dbReference type="AlphaFoldDB" id="A0AAE0MZT1"/>
<keyword evidence="2" id="KW-0472">Membrane</keyword>
<feature type="region of interest" description="Disordered" evidence="1">
    <location>
        <begin position="23"/>
        <end position="72"/>
    </location>
</feature>
<protein>
    <submittedName>
        <fullName evidence="3">Uncharacterized protein</fullName>
    </submittedName>
</protein>
<keyword evidence="4" id="KW-1185">Reference proteome</keyword>
<proteinExistence type="predicted"/>
<dbReference type="Proteomes" id="UP001287356">
    <property type="component" value="Unassembled WGS sequence"/>
</dbReference>
<reference evidence="3" key="1">
    <citation type="journal article" date="2023" name="Mol. Phylogenet. Evol.">
        <title>Genome-scale phylogeny and comparative genomics of the fungal order Sordariales.</title>
        <authorList>
            <person name="Hensen N."/>
            <person name="Bonometti L."/>
            <person name="Westerberg I."/>
            <person name="Brannstrom I.O."/>
            <person name="Guillou S."/>
            <person name="Cros-Aarteil S."/>
            <person name="Calhoun S."/>
            <person name="Haridas S."/>
            <person name="Kuo A."/>
            <person name="Mondo S."/>
            <person name="Pangilinan J."/>
            <person name="Riley R."/>
            <person name="LaButti K."/>
            <person name="Andreopoulos B."/>
            <person name="Lipzen A."/>
            <person name="Chen C."/>
            <person name="Yan M."/>
            <person name="Daum C."/>
            <person name="Ng V."/>
            <person name="Clum A."/>
            <person name="Steindorff A."/>
            <person name="Ohm R.A."/>
            <person name="Martin F."/>
            <person name="Silar P."/>
            <person name="Natvig D.O."/>
            <person name="Lalanne C."/>
            <person name="Gautier V."/>
            <person name="Ament-Velasquez S.L."/>
            <person name="Kruys A."/>
            <person name="Hutchinson M.I."/>
            <person name="Powell A.J."/>
            <person name="Barry K."/>
            <person name="Miller A.N."/>
            <person name="Grigoriev I.V."/>
            <person name="Debuchy R."/>
            <person name="Gladieux P."/>
            <person name="Hiltunen Thoren M."/>
            <person name="Johannesson H."/>
        </authorList>
    </citation>
    <scope>NUCLEOTIDE SEQUENCE</scope>
    <source>
        <strain evidence="3">CBS 958.72</strain>
    </source>
</reference>
<evidence type="ECO:0000313" key="3">
    <source>
        <dbReference type="EMBL" id="KAK3364980.1"/>
    </source>
</evidence>
<feature type="non-terminal residue" evidence="3">
    <location>
        <position position="194"/>
    </location>
</feature>
<evidence type="ECO:0000256" key="2">
    <source>
        <dbReference type="SAM" id="Phobius"/>
    </source>
</evidence>
<keyword evidence="2" id="KW-0812">Transmembrane</keyword>
<dbReference type="EMBL" id="JAULSN010000009">
    <property type="protein sequence ID" value="KAK3364980.1"/>
    <property type="molecule type" value="Genomic_DNA"/>
</dbReference>
<reference evidence="3" key="2">
    <citation type="submission" date="2023-06" db="EMBL/GenBank/DDBJ databases">
        <authorList>
            <consortium name="Lawrence Berkeley National Laboratory"/>
            <person name="Haridas S."/>
            <person name="Hensen N."/>
            <person name="Bonometti L."/>
            <person name="Westerberg I."/>
            <person name="Brannstrom I.O."/>
            <person name="Guillou S."/>
            <person name="Cros-Aarteil S."/>
            <person name="Calhoun S."/>
            <person name="Kuo A."/>
            <person name="Mondo S."/>
            <person name="Pangilinan J."/>
            <person name="Riley R."/>
            <person name="Labutti K."/>
            <person name="Andreopoulos B."/>
            <person name="Lipzen A."/>
            <person name="Chen C."/>
            <person name="Yanf M."/>
            <person name="Daum C."/>
            <person name="Ng V."/>
            <person name="Clum A."/>
            <person name="Steindorff A."/>
            <person name="Ohm R."/>
            <person name="Martin F."/>
            <person name="Silar P."/>
            <person name="Natvig D."/>
            <person name="Lalanne C."/>
            <person name="Gautier V."/>
            <person name="Ament-Velasquez S.L."/>
            <person name="Kruys A."/>
            <person name="Hutchinson M.I."/>
            <person name="Powell A.J."/>
            <person name="Barry K."/>
            <person name="Miller A.N."/>
            <person name="Grigoriev I.V."/>
            <person name="Debuchy R."/>
            <person name="Gladieux P."/>
            <person name="Thoren M.H."/>
            <person name="Johannesson H."/>
        </authorList>
    </citation>
    <scope>NUCLEOTIDE SEQUENCE</scope>
    <source>
        <strain evidence="3">CBS 958.72</strain>
    </source>
</reference>
<organism evidence="3 4">
    <name type="scientific">Lasiosphaeria ovina</name>
    <dbReference type="NCBI Taxonomy" id="92902"/>
    <lineage>
        <taxon>Eukaryota</taxon>
        <taxon>Fungi</taxon>
        <taxon>Dikarya</taxon>
        <taxon>Ascomycota</taxon>
        <taxon>Pezizomycotina</taxon>
        <taxon>Sordariomycetes</taxon>
        <taxon>Sordariomycetidae</taxon>
        <taxon>Sordariales</taxon>
        <taxon>Lasiosphaeriaceae</taxon>
        <taxon>Lasiosphaeria</taxon>
    </lineage>
</organism>
<feature type="region of interest" description="Disordered" evidence="1">
    <location>
        <begin position="121"/>
        <end position="150"/>
    </location>
</feature>
<accession>A0AAE0MZT1</accession>
<comment type="caution">
    <text evidence="3">The sequence shown here is derived from an EMBL/GenBank/DDBJ whole genome shotgun (WGS) entry which is preliminary data.</text>
</comment>
<feature type="compositionally biased region" description="Basic residues" evidence="1">
    <location>
        <begin position="28"/>
        <end position="37"/>
    </location>
</feature>
<keyword evidence="2" id="KW-1133">Transmembrane helix</keyword>
<evidence type="ECO:0000256" key="1">
    <source>
        <dbReference type="SAM" id="MobiDB-lite"/>
    </source>
</evidence>
<feature type="transmembrane region" description="Helical" evidence="2">
    <location>
        <begin position="164"/>
        <end position="185"/>
    </location>
</feature>
<evidence type="ECO:0000313" key="4">
    <source>
        <dbReference type="Proteomes" id="UP001287356"/>
    </source>
</evidence>
<sequence length="194" mass="21896">WREECQPLVVFPFFFFGPVAIPQPTNRHSQRNRHSRNSQRSLPSRKRQSEQQRQQRRQILNAEGNVKGGSLYTGAPRSPQIGWLTGGIASCTAARTAAPNPHQRYLGNARAGARYQSSLLAGPPRAEQQRASRRSVYAPPSSPRLSNSHCSTSCSHFLWRFSRWFITLIVEASVAVGRLTAYLLLRRCRPMPSK</sequence>
<gene>
    <name evidence="3" type="ORF">B0T24DRAFT_712405</name>
</gene>